<keyword evidence="2" id="KW-0812">Transmembrane</keyword>
<evidence type="ECO:0000256" key="1">
    <source>
        <dbReference type="SAM" id="MobiDB-lite"/>
    </source>
</evidence>
<dbReference type="EMBL" id="JAGPYM010000007">
    <property type="protein sequence ID" value="KAH6892346.1"/>
    <property type="molecule type" value="Genomic_DNA"/>
</dbReference>
<dbReference type="Proteomes" id="UP000777438">
    <property type="component" value="Unassembled WGS sequence"/>
</dbReference>
<gene>
    <name evidence="3" type="ORF">B0T10DRAFT_458059</name>
</gene>
<feature type="region of interest" description="Disordered" evidence="1">
    <location>
        <begin position="184"/>
        <end position="209"/>
    </location>
</feature>
<feature type="compositionally biased region" description="Low complexity" evidence="1">
    <location>
        <begin position="184"/>
        <end position="202"/>
    </location>
</feature>
<accession>A0A9P8W7C1</accession>
<feature type="region of interest" description="Disordered" evidence="1">
    <location>
        <begin position="320"/>
        <end position="350"/>
    </location>
</feature>
<comment type="caution">
    <text evidence="3">The sequence shown here is derived from an EMBL/GenBank/DDBJ whole genome shotgun (WGS) entry which is preliminary data.</text>
</comment>
<protein>
    <submittedName>
        <fullName evidence="3">Uncharacterized protein</fullName>
    </submittedName>
</protein>
<feature type="transmembrane region" description="Helical" evidence="2">
    <location>
        <begin position="12"/>
        <end position="32"/>
    </location>
</feature>
<evidence type="ECO:0000256" key="2">
    <source>
        <dbReference type="SAM" id="Phobius"/>
    </source>
</evidence>
<keyword evidence="2" id="KW-0472">Membrane</keyword>
<keyword evidence="4" id="KW-1185">Reference proteome</keyword>
<feature type="transmembrane region" description="Helical" evidence="2">
    <location>
        <begin position="249"/>
        <end position="270"/>
    </location>
</feature>
<name>A0A9P8W7C1_9HYPO</name>
<dbReference type="OrthoDB" id="5338512at2759"/>
<evidence type="ECO:0000313" key="3">
    <source>
        <dbReference type="EMBL" id="KAH6892346.1"/>
    </source>
</evidence>
<dbReference type="AlphaFoldDB" id="A0A9P8W7C1"/>
<keyword evidence="2" id="KW-1133">Transmembrane helix</keyword>
<evidence type="ECO:0000313" key="4">
    <source>
        <dbReference type="Proteomes" id="UP000777438"/>
    </source>
</evidence>
<organism evidence="3 4">
    <name type="scientific">Thelonectria olida</name>
    <dbReference type="NCBI Taxonomy" id="1576542"/>
    <lineage>
        <taxon>Eukaryota</taxon>
        <taxon>Fungi</taxon>
        <taxon>Dikarya</taxon>
        <taxon>Ascomycota</taxon>
        <taxon>Pezizomycotina</taxon>
        <taxon>Sordariomycetes</taxon>
        <taxon>Hypocreomycetidae</taxon>
        <taxon>Hypocreales</taxon>
        <taxon>Nectriaceae</taxon>
        <taxon>Thelonectria</taxon>
    </lineage>
</organism>
<sequence>MASFSLLGDGNIIRLFLAVVFFILPSCASLAVDSSLRLGAVNDDSTYPSSPDLSRDIFARVASSDSDSSSCYSDEFFQCGSQVPDNMCCGTGTSCMVLASNTTIVCCPEGQTCSRIHTITCNTAQQDSKKHPTSPIQTIALDKEMKKCGNQCCPFGYICNEDENVCDLDSNQDHYDYLMSDSTTDLPSTTTSPSTFTSTSNSASQITTGTGDIPTLLASTVVTSTGAAETSSSASDTETNDTASSPTGLIAACSVGGVCCAAAVGILIWLQWFRKKLAGNSNPTTPSQQTNQYFGTPGSFGTPASFGTPSSTRYLLARGPDDKFRMTPSTSTFEPPPPPTRRAMSESPLSPIELPATPVSMSGWIEGAEVEEPRLAYVLPPRKIA</sequence>
<proteinExistence type="predicted"/>
<reference evidence="3 4" key="1">
    <citation type="journal article" date="2021" name="Nat. Commun.">
        <title>Genetic determinants of endophytism in the Arabidopsis root mycobiome.</title>
        <authorList>
            <person name="Mesny F."/>
            <person name="Miyauchi S."/>
            <person name="Thiergart T."/>
            <person name="Pickel B."/>
            <person name="Atanasova L."/>
            <person name="Karlsson M."/>
            <person name="Huettel B."/>
            <person name="Barry K.W."/>
            <person name="Haridas S."/>
            <person name="Chen C."/>
            <person name="Bauer D."/>
            <person name="Andreopoulos W."/>
            <person name="Pangilinan J."/>
            <person name="LaButti K."/>
            <person name="Riley R."/>
            <person name="Lipzen A."/>
            <person name="Clum A."/>
            <person name="Drula E."/>
            <person name="Henrissat B."/>
            <person name="Kohler A."/>
            <person name="Grigoriev I.V."/>
            <person name="Martin F.M."/>
            <person name="Hacquard S."/>
        </authorList>
    </citation>
    <scope>NUCLEOTIDE SEQUENCE [LARGE SCALE GENOMIC DNA]</scope>
    <source>
        <strain evidence="3 4">MPI-CAGE-CH-0241</strain>
    </source>
</reference>